<protein>
    <submittedName>
        <fullName evidence="3">Uncharacterized protein</fullName>
    </submittedName>
</protein>
<proteinExistence type="predicted"/>
<name>A0ABU2J758_9ACTN</name>
<keyword evidence="2" id="KW-0812">Transmembrane</keyword>
<dbReference type="Proteomes" id="UP001183176">
    <property type="component" value="Unassembled WGS sequence"/>
</dbReference>
<sequence>MIEFGYPVEQPPGSGQRPGPGHRRVLGWLGIAAAVVLVLVVALLIGRHSGGQAPNAGTASSRIPNPSQSNPSPGNPSPGNPSPGNPSPGNPSPGNPSQSNPSQGGGAAGLPAVACPDIRDEQSHLAYRCIDNYLAQDGSDTYLGLRISLNHEVEPRWIISEGSGNPASLASPPNNTVVDYRTVPAATSAGVQAEVERRAGLALAQAYGDTPVTRTLSARVRNFSGVVGYELSTEVTVDPVYRTTRGLQVRTERLWVVGLPTKAGVSIFMMSIPDQRADLWVKAESVVGTIHVI</sequence>
<keyword evidence="2" id="KW-0472">Membrane</keyword>
<feature type="region of interest" description="Disordered" evidence="1">
    <location>
        <begin position="51"/>
        <end position="112"/>
    </location>
</feature>
<accession>A0ABU2J758</accession>
<comment type="caution">
    <text evidence="3">The sequence shown here is derived from an EMBL/GenBank/DDBJ whole genome shotgun (WGS) entry which is preliminary data.</text>
</comment>
<feature type="region of interest" description="Disordered" evidence="1">
    <location>
        <begin position="1"/>
        <end position="20"/>
    </location>
</feature>
<keyword evidence="2" id="KW-1133">Transmembrane helix</keyword>
<organism evidence="3 4">
    <name type="scientific">Jatrophihabitans lederbergiae</name>
    <dbReference type="NCBI Taxonomy" id="3075547"/>
    <lineage>
        <taxon>Bacteria</taxon>
        <taxon>Bacillati</taxon>
        <taxon>Actinomycetota</taxon>
        <taxon>Actinomycetes</taxon>
        <taxon>Jatrophihabitantales</taxon>
        <taxon>Jatrophihabitantaceae</taxon>
        <taxon>Jatrophihabitans</taxon>
    </lineage>
</organism>
<keyword evidence="4" id="KW-1185">Reference proteome</keyword>
<feature type="transmembrane region" description="Helical" evidence="2">
    <location>
        <begin position="25"/>
        <end position="45"/>
    </location>
</feature>
<feature type="compositionally biased region" description="Pro residues" evidence="1">
    <location>
        <begin position="73"/>
        <end position="94"/>
    </location>
</feature>
<dbReference type="RefSeq" id="WP_311421698.1">
    <property type="nucleotide sequence ID" value="NZ_JAVREH010000003.1"/>
</dbReference>
<gene>
    <name evidence="3" type="ORF">RM423_03990</name>
</gene>
<evidence type="ECO:0000256" key="1">
    <source>
        <dbReference type="SAM" id="MobiDB-lite"/>
    </source>
</evidence>
<reference evidence="4" key="1">
    <citation type="submission" date="2023-07" db="EMBL/GenBank/DDBJ databases">
        <title>30 novel species of actinomycetes from the DSMZ collection.</title>
        <authorList>
            <person name="Nouioui I."/>
        </authorList>
    </citation>
    <scope>NUCLEOTIDE SEQUENCE [LARGE SCALE GENOMIC DNA]</scope>
    <source>
        <strain evidence="4">DSM 44399</strain>
    </source>
</reference>
<evidence type="ECO:0000256" key="2">
    <source>
        <dbReference type="SAM" id="Phobius"/>
    </source>
</evidence>
<evidence type="ECO:0000313" key="3">
    <source>
        <dbReference type="EMBL" id="MDT0260548.1"/>
    </source>
</evidence>
<dbReference type="EMBL" id="JAVREH010000003">
    <property type="protein sequence ID" value="MDT0260548.1"/>
    <property type="molecule type" value="Genomic_DNA"/>
</dbReference>
<evidence type="ECO:0000313" key="4">
    <source>
        <dbReference type="Proteomes" id="UP001183176"/>
    </source>
</evidence>